<keyword evidence="3" id="KW-1185">Reference proteome</keyword>
<dbReference type="SUPFAM" id="SSF109854">
    <property type="entry name" value="DinB/YfiT-like putative metalloenzymes"/>
    <property type="match status" value="1"/>
</dbReference>
<dbReference type="InterPro" id="IPR034660">
    <property type="entry name" value="DinB/YfiT-like"/>
</dbReference>
<evidence type="ECO:0000259" key="1">
    <source>
        <dbReference type="Pfam" id="PF11716"/>
    </source>
</evidence>
<dbReference type="GO" id="GO:0016853">
    <property type="term" value="F:isomerase activity"/>
    <property type="evidence" value="ECO:0007669"/>
    <property type="project" value="UniProtKB-KW"/>
</dbReference>
<gene>
    <name evidence="2" type="ORF">QRX50_41115</name>
</gene>
<accession>A0A9Y2MQW1</accession>
<dbReference type="GO" id="GO:0005886">
    <property type="term" value="C:plasma membrane"/>
    <property type="evidence" value="ECO:0007669"/>
    <property type="project" value="TreeGrafter"/>
</dbReference>
<proteinExistence type="predicted"/>
<organism evidence="2 3">
    <name type="scientific">Amycolatopsis carbonis</name>
    <dbReference type="NCBI Taxonomy" id="715471"/>
    <lineage>
        <taxon>Bacteria</taxon>
        <taxon>Bacillati</taxon>
        <taxon>Actinomycetota</taxon>
        <taxon>Actinomycetes</taxon>
        <taxon>Pseudonocardiales</taxon>
        <taxon>Pseudonocardiaceae</taxon>
        <taxon>Amycolatopsis</taxon>
    </lineage>
</organism>
<feature type="domain" description="Mycothiol-dependent maleylpyruvate isomerase metal-binding" evidence="1">
    <location>
        <begin position="10"/>
        <end position="104"/>
    </location>
</feature>
<sequence length="104" mass="10996">MNLGNDRYTREVLAQSDAFAALVDGADPTVTVPTCPEWTLGELVGHVGQAVRWAAAVTAKGEFVPPRLVPEAVVPADPARWVRSAGETLVAAVAEIGAEQETWT</sequence>
<dbReference type="RefSeq" id="WP_285968478.1">
    <property type="nucleotide sequence ID" value="NZ_CP127294.1"/>
</dbReference>
<dbReference type="Pfam" id="PF11716">
    <property type="entry name" value="MDMPI_N"/>
    <property type="match status" value="1"/>
</dbReference>
<dbReference type="KEGG" id="acab:QRX50_41115"/>
<keyword evidence="2" id="KW-0413">Isomerase</keyword>
<dbReference type="PANTHER" id="PTHR40758">
    <property type="entry name" value="CONSERVED PROTEIN"/>
    <property type="match status" value="1"/>
</dbReference>
<evidence type="ECO:0000313" key="3">
    <source>
        <dbReference type="Proteomes" id="UP001236014"/>
    </source>
</evidence>
<name>A0A9Y2MQW1_9PSEU</name>
<dbReference type="Proteomes" id="UP001236014">
    <property type="component" value="Chromosome"/>
</dbReference>
<dbReference type="EMBL" id="CP127294">
    <property type="protein sequence ID" value="WIX77740.1"/>
    <property type="molecule type" value="Genomic_DNA"/>
</dbReference>
<evidence type="ECO:0000313" key="2">
    <source>
        <dbReference type="EMBL" id="WIX77740.1"/>
    </source>
</evidence>
<dbReference type="InterPro" id="IPR024344">
    <property type="entry name" value="MDMPI_metal-binding"/>
</dbReference>
<dbReference type="GO" id="GO:0046872">
    <property type="term" value="F:metal ion binding"/>
    <property type="evidence" value="ECO:0007669"/>
    <property type="project" value="InterPro"/>
</dbReference>
<reference evidence="2 3" key="1">
    <citation type="submission" date="2023-06" db="EMBL/GenBank/DDBJ databases">
        <authorList>
            <person name="Oyuntsetseg B."/>
            <person name="Kim S.B."/>
        </authorList>
    </citation>
    <scope>NUCLEOTIDE SEQUENCE [LARGE SCALE GENOMIC DNA]</scope>
    <source>
        <strain evidence="2 3">2-15</strain>
    </source>
</reference>
<dbReference type="PANTHER" id="PTHR40758:SF1">
    <property type="entry name" value="CONSERVED PROTEIN"/>
    <property type="match status" value="1"/>
</dbReference>
<protein>
    <submittedName>
        <fullName evidence="2">Maleylpyruvate isomerase N-terminal domain-containing protein</fullName>
    </submittedName>
</protein>
<dbReference type="AlphaFoldDB" id="A0A9Y2MQW1"/>